<dbReference type="GO" id="GO:0007186">
    <property type="term" value="P:G protein-coupled receptor signaling pathway"/>
    <property type="evidence" value="ECO:0007669"/>
    <property type="project" value="TreeGrafter"/>
</dbReference>
<sequence>DLKLREICNAVRLGQMNPCLRVVHSGVIVGSDLVNLQWVNFVASIRQTAQSEFINAKVLTFEAFVKSSHQPVPEQDVDQICHEIPKQQAKMVKLIKDYLGDRNSRATIGIASADVDEDPDEERPELRRLRETAVEMSTKEPETVSEISAMVNYMEPASFYSFEYAAKKNVAYECCSISENSATNLLKEAPHRGFCELSRIYPKGTRVDSGNYMPQLFWNSGCCQLVESDIGQSRTPTRRPGPAAKPGHVHTTSAAGGLPPEAEFMRRPDRRFDPFARDHRGDGIVASSVSVEILSRLFFVRIEKSAPTLRLEMYGLPADTIRPSTSGILKRTAEHSRKTAGWSCQLATLRIARVGRVWPPHLGQRFLPVDSLRPPATVTVRGSSGQSNTIPERNGEAQPAADVLTEDFEVTNKPHQPQPQPASGQRVPTRKSDCFQTRKQLEAVRQTPATASKAAAHGNARRS</sequence>
<dbReference type="GO" id="GO:0046488">
    <property type="term" value="P:phosphatidylinositol metabolic process"/>
    <property type="evidence" value="ECO:0007669"/>
    <property type="project" value="TreeGrafter"/>
</dbReference>
<dbReference type="EC" id="3.1.4.11" evidence="1"/>
<evidence type="ECO:0000256" key="2">
    <source>
        <dbReference type="SAM" id="MobiDB-lite"/>
    </source>
</evidence>
<evidence type="ECO:0000313" key="4">
    <source>
        <dbReference type="Proteomes" id="UP000095280"/>
    </source>
</evidence>
<organism evidence="4 5">
    <name type="scientific">Macrostomum lignano</name>
    <dbReference type="NCBI Taxonomy" id="282301"/>
    <lineage>
        <taxon>Eukaryota</taxon>
        <taxon>Metazoa</taxon>
        <taxon>Spiralia</taxon>
        <taxon>Lophotrochozoa</taxon>
        <taxon>Platyhelminthes</taxon>
        <taxon>Rhabditophora</taxon>
        <taxon>Macrostomorpha</taxon>
        <taxon>Macrostomida</taxon>
        <taxon>Macrostomidae</taxon>
        <taxon>Macrostomum</taxon>
    </lineage>
</organism>
<reference evidence="5" key="1">
    <citation type="submission" date="2016-11" db="UniProtKB">
        <authorList>
            <consortium name="WormBaseParasite"/>
        </authorList>
    </citation>
    <scope>IDENTIFICATION</scope>
</reference>
<dbReference type="InterPro" id="IPR001192">
    <property type="entry name" value="PI-PLC_fam"/>
</dbReference>
<keyword evidence="1" id="KW-0442">Lipid degradation</keyword>
<protein>
    <recommendedName>
        <fullName evidence="1">Phosphoinositide phospholipase C</fullName>
        <ecNumber evidence="1">3.1.4.11</ecNumber>
    </recommendedName>
</protein>
<evidence type="ECO:0000259" key="3">
    <source>
        <dbReference type="PROSITE" id="PS50008"/>
    </source>
</evidence>
<keyword evidence="4" id="KW-1185">Reference proteome</keyword>
<dbReference type="PANTHER" id="PTHR10336:SF149">
    <property type="entry name" value="1-PHOSPHATIDYLINOSITOL 4,5-BISPHOSPHATE PHOSPHODIESTERASE CLASSES I AND II"/>
    <property type="match status" value="1"/>
</dbReference>
<dbReference type="InterPro" id="IPR001711">
    <property type="entry name" value="PLipase_C_Pinositol-sp_Y"/>
</dbReference>
<proteinExistence type="predicted"/>
<feature type="domain" description="PI-PLC Y-box" evidence="3">
    <location>
        <begin position="147"/>
        <end position="222"/>
    </location>
</feature>
<evidence type="ECO:0000313" key="5">
    <source>
        <dbReference type="WBParaSite" id="maker-unitig_34549-snap-gene-0.2-mRNA-1"/>
    </source>
</evidence>
<dbReference type="GO" id="GO:0048015">
    <property type="term" value="P:phosphatidylinositol-mediated signaling"/>
    <property type="evidence" value="ECO:0007669"/>
    <property type="project" value="TreeGrafter"/>
</dbReference>
<comment type="catalytic activity">
    <reaction evidence="1">
        <text>a 1,2-diacyl-sn-glycero-3-phospho-(1D-myo-inositol-4,5-bisphosphate) + H2O = 1D-myo-inositol 1,4,5-trisphosphate + a 1,2-diacyl-sn-glycerol + H(+)</text>
        <dbReference type="Rhea" id="RHEA:33179"/>
        <dbReference type="ChEBI" id="CHEBI:15377"/>
        <dbReference type="ChEBI" id="CHEBI:15378"/>
        <dbReference type="ChEBI" id="CHEBI:17815"/>
        <dbReference type="ChEBI" id="CHEBI:58456"/>
        <dbReference type="ChEBI" id="CHEBI:203600"/>
        <dbReference type="EC" id="3.1.4.11"/>
    </reaction>
</comment>
<dbReference type="SMART" id="SM00149">
    <property type="entry name" value="PLCYc"/>
    <property type="match status" value="1"/>
</dbReference>
<keyword evidence="1" id="KW-0378">Hydrolase</keyword>
<dbReference type="WBParaSite" id="maker-unitig_34549-snap-gene-0.2-mRNA-1">
    <property type="protein sequence ID" value="maker-unitig_34549-snap-gene-0.2-mRNA-1"/>
    <property type="gene ID" value="maker-unitig_34549-snap-gene-0.2"/>
</dbReference>
<dbReference type="AlphaFoldDB" id="A0A1I8FH31"/>
<dbReference type="GO" id="GO:0051209">
    <property type="term" value="P:release of sequestered calcium ion into cytosol"/>
    <property type="evidence" value="ECO:0007669"/>
    <property type="project" value="TreeGrafter"/>
</dbReference>
<feature type="compositionally biased region" description="Polar residues" evidence="2">
    <location>
        <begin position="380"/>
        <end position="391"/>
    </location>
</feature>
<keyword evidence="1" id="KW-0443">Lipid metabolism</keyword>
<dbReference type="Gene3D" id="3.20.20.190">
    <property type="entry name" value="Phosphatidylinositol (PI) phosphodiesterase"/>
    <property type="match status" value="1"/>
</dbReference>
<dbReference type="Pfam" id="PF00387">
    <property type="entry name" value="PI-PLC-Y"/>
    <property type="match status" value="1"/>
</dbReference>
<dbReference type="PROSITE" id="PS50008">
    <property type="entry name" value="PIPLC_Y_DOMAIN"/>
    <property type="match status" value="1"/>
</dbReference>
<name>A0A1I8FH31_9PLAT</name>
<evidence type="ECO:0000256" key="1">
    <source>
        <dbReference type="RuleBase" id="RU361133"/>
    </source>
</evidence>
<dbReference type="SUPFAM" id="SSF51695">
    <property type="entry name" value="PLC-like phosphodiesterases"/>
    <property type="match status" value="1"/>
</dbReference>
<dbReference type="GO" id="GO:0005737">
    <property type="term" value="C:cytoplasm"/>
    <property type="evidence" value="ECO:0007669"/>
    <property type="project" value="TreeGrafter"/>
</dbReference>
<dbReference type="GO" id="GO:0016042">
    <property type="term" value="P:lipid catabolic process"/>
    <property type="evidence" value="ECO:0007669"/>
    <property type="project" value="UniProtKB-KW"/>
</dbReference>
<dbReference type="PANTHER" id="PTHR10336">
    <property type="entry name" value="PHOSPHOINOSITIDE-SPECIFIC PHOSPHOLIPASE C FAMILY PROTEIN"/>
    <property type="match status" value="1"/>
</dbReference>
<dbReference type="Proteomes" id="UP000095280">
    <property type="component" value="Unplaced"/>
</dbReference>
<dbReference type="InterPro" id="IPR017946">
    <property type="entry name" value="PLC-like_Pdiesterase_TIM-brl"/>
</dbReference>
<feature type="region of interest" description="Disordered" evidence="2">
    <location>
        <begin position="377"/>
        <end position="463"/>
    </location>
</feature>
<dbReference type="PRINTS" id="PR00390">
    <property type="entry name" value="PHPHLIPASEC"/>
</dbReference>
<accession>A0A1I8FH31</accession>
<dbReference type="GO" id="GO:0004435">
    <property type="term" value="F:phosphatidylinositol-4,5-bisphosphate phospholipase C activity"/>
    <property type="evidence" value="ECO:0007669"/>
    <property type="project" value="UniProtKB-EC"/>
</dbReference>
<feature type="region of interest" description="Disordered" evidence="2">
    <location>
        <begin position="232"/>
        <end position="261"/>
    </location>
</feature>